<evidence type="ECO:0000256" key="8">
    <source>
        <dbReference type="ARBA" id="ARBA00022989"/>
    </source>
</evidence>
<evidence type="ECO:0000256" key="4">
    <source>
        <dbReference type="ARBA" id="ARBA00022643"/>
    </source>
</evidence>
<evidence type="ECO:0000256" key="7">
    <source>
        <dbReference type="ARBA" id="ARBA00022982"/>
    </source>
</evidence>
<evidence type="ECO:0000313" key="11">
    <source>
        <dbReference type="EMBL" id="NEU06166.1"/>
    </source>
</evidence>
<reference evidence="11 12" key="1">
    <citation type="submission" date="2020-02" db="EMBL/GenBank/DDBJ databases">
        <title>Genome assembly of a novel Clostridium senegalense strain.</title>
        <authorList>
            <person name="Gupta T.B."/>
            <person name="Jauregui R."/>
            <person name="Maclean P."/>
            <person name="Nawarathana A."/>
            <person name="Brightwell G."/>
        </authorList>
    </citation>
    <scope>NUCLEOTIDE SEQUENCE [LARGE SCALE GENOMIC DNA]</scope>
    <source>
        <strain evidence="11 12">AGRFS4</strain>
    </source>
</reference>
<evidence type="ECO:0000313" key="12">
    <source>
        <dbReference type="Proteomes" id="UP000481872"/>
    </source>
</evidence>
<organism evidence="11 12">
    <name type="scientific">Clostridium senegalense</name>
    <dbReference type="NCBI Taxonomy" id="1465809"/>
    <lineage>
        <taxon>Bacteria</taxon>
        <taxon>Bacillati</taxon>
        <taxon>Bacillota</taxon>
        <taxon>Clostridia</taxon>
        <taxon>Eubacteriales</taxon>
        <taxon>Clostridiaceae</taxon>
        <taxon>Clostridium</taxon>
    </lineage>
</organism>
<keyword evidence="6 10" id="KW-1278">Translocase</keyword>
<evidence type="ECO:0000256" key="3">
    <source>
        <dbReference type="ARBA" id="ARBA00022630"/>
    </source>
</evidence>
<accession>A0A6M0H606</accession>
<dbReference type="InterPro" id="IPR011303">
    <property type="entry name" value="RnfD_bac"/>
</dbReference>
<dbReference type="PANTHER" id="PTHR30578:SF0">
    <property type="entry name" value="ION-TRANSLOCATING OXIDOREDUCTASE COMPLEX SUBUNIT D"/>
    <property type="match status" value="1"/>
</dbReference>
<comment type="similarity">
    <text evidence="10">Belongs to the NqrB/RnfD family.</text>
</comment>
<dbReference type="NCBIfam" id="TIGR01946">
    <property type="entry name" value="rnfD"/>
    <property type="match status" value="1"/>
</dbReference>
<dbReference type="InterPro" id="IPR004338">
    <property type="entry name" value="NqrB/RnfD"/>
</dbReference>
<feature type="transmembrane region" description="Helical" evidence="10">
    <location>
        <begin position="202"/>
        <end position="223"/>
    </location>
</feature>
<dbReference type="GO" id="GO:0005886">
    <property type="term" value="C:plasma membrane"/>
    <property type="evidence" value="ECO:0007669"/>
    <property type="project" value="UniProtKB-SubCell"/>
</dbReference>
<comment type="subcellular location">
    <subcellularLocation>
        <location evidence="10">Cell membrane</location>
        <topology evidence="10">Multi-pass membrane protein</topology>
    </subcellularLocation>
</comment>
<dbReference type="AlphaFoldDB" id="A0A6M0H606"/>
<gene>
    <name evidence="10" type="primary">rnfD</name>
    <name evidence="11" type="ORF">G3M99_15170</name>
</gene>
<keyword evidence="1 10" id="KW-0813">Transport</keyword>
<evidence type="ECO:0000256" key="5">
    <source>
        <dbReference type="ARBA" id="ARBA00022692"/>
    </source>
</evidence>
<keyword evidence="9 10" id="KW-0472">Membrane</keyword>
<evidence type="ECO:0000256" key="6">
    <source>
        <dbReference type="ARBA" id="ARBA00022967"/>
    </source>
</evidence>
<evidence type="ECO:0000256" key="10">
    <source>
        <dbReference type="HAMAP-Rule" id="MF_00462"/>
    </source>
</evidence>
<protein>
    <recommendedName>
        <fullName evidence="10">Ion-translocating oxidoreductase complex subunit D</fullName>
        <ecNumber evidence="10">7.-.-.-</ecNumber>
    </recommendedName>
    <alternativeName>
        <fullName evidence="10">Rnf electron transport complex subunit D</fullName>
    </alternativeName>
</protein>
<feature type="modified residue" description="FMN phosphoryl threonine" evidence="10">
    <location>
        <position position="152"/>
    </location>
</feature>
<dbReference type="Pfam" id="PF03116">
    <property type="entry name" value="NQR2_RnfD_RnfE"/>
    <property type="match status" value="1"/>
</dbReference>
<evidence type="ECO:0000256" key="1">
    <source>
        <dbReference type="ARBA" id="ARBA00022448"/>
    </source>
</evidence>
<keyword evidence="5 10" id="KW-0812">Transmembrane</keyword>
<sequence length="313" mass="33312">MSEKLFTVSSSPHIKSKDSVNTIMRDVVIALMPALIAGVIYLGIGALVVTIACVVSCVVFEYLFQKITKRPITIKDLSAVVTGILLAYNLPPTAPIWICVIGSAVSIIVVKCFFGGIGQNIVNPALLGRAFLLSAYPGHMTEWTLNGVSTATPLAIAKYGGGSMPSIADAFLGNVGGCVGEISALALLIGFAYLLYRKVITFHIPVAYIGTTLILTLILGFIGRDSFTVNQAIIEMFSGGLMIGAIFMATDYTTSPMTKKGQVIFGVCCGILTTVIRIFGGYAEGVSYSILIMNLFVPIIDKYVKPRAFGEVK</sequence>
<keyword evidence="4 10" id="KW-0288">FMN</keyword>
<keyword evidence="8 10" id="KW-1133">Transmembrane helix</keyword>
<keyword evidence="7 10" id="KW-0249">Electron transport</keyword>
<feature type="transmembrane region" description="Helical" evidence="10">
    <location>
        <begin position="27"/>
        <end position="60"/>
    </location>
</feature>
<dbReference type="Proteomes" id="UP000481872">
    <property type="component" value="Unassembled WGS sequence"/>
</dbReference>
<dbReference type="RefSeq" id="WP_061996026.1">
    <property type="nucleotide sequence ID" value="NZ_JAAGPU010000035.1"/>
</dbReference>
<evidence type="ECO:0000256" key="9">
    <source>
        <dbReference type="ARBA" id="ARBA00023136"/>
    </source>
</evidence>
<proteinExistence type="inferred from homology"/>
<keyword evidence="12" id="KW-1185">Reference proteome</keyword>
<comment type="function">
    <text evidence="10">Part of a membrane-bound complex that couples electron transfer with translocation of ions across the membrane.</text>
</comment>
<feature type="transmembrane region" description="Helical" evidence="10">
    <location>
        <begin position="261"/>
        <end position="280"/>
    </location>
</feature>
<dbReference type="GO" id="GO:0055085">
    <property type="term" value="P:transmembrane transport"/>
    <property type="evidence" value="ECO:0007669"/>
    <property type="project" value="InterPro"/>
</dbReference>
<keyword evidence="3 10" id="KW-0285">Flavoprotein</keyword>
<name>A0A6M0H606_9CLOT</name>
<feature type="transmembrane region" description="Helical" evidence="10">
    <location>
        <begin position="171"/>
        <end position="195"/>
    </location>
</feature>
<comment type="caution">
    <text evidence="11">The sequence shown here is derived from an EMBL/GenBank/DDBJ whole genome shotgun (WGS) entry which is preliminary data.</text>
</comment>
<comment type="caution">
    <text evidence="10">Lacks conserved residue(s) required for the propagation of feature annotation.</text>
</comment>
<comment type="subunit">
    <text evidence="10">The complex is composed of six subunits: RnfA, RnfB, RnfC, RnfD, RnfE and RnfG.</text>
</comment>
<feature type="transmembrane region" description="Helical" evidence="10">
    <location>
        <begin position="229"/>
        <end position="249"/>
    </location>
</feature>
<dbReference type="HAMAP" id="MF_00462">
    <property type="entry name" value="RsxD_RnfD"/>
    <property type="match status" value="1"/>
</dbReference>
<dbReference type="EC" id="7.-.-.-" evidence="10"/>
<keyword evidence="2 10" id="KW-0597">Phosphoprotein</keyword>
<feature type="transmembrane region" description="Helical" evidence="10">
    <location>
        <begin position="94"/>
        <end position="114"/>
    </location>
</feature>
<dbReference type="PANTHER" id="PTHR30578">
    <property type="entry name" value="ELECTRON TRANSPORT COMPLEX PROTEIN RNFD"/>
    <property type="match status" value="1"/>
</dbReference>
<comment type="cofactor">
    <cofactor evidence="10">
        <name>FMN</name>
        <dbReference type="ChEBI" id="CHEBI:58210"/>
    </cofactor>
</comment>
<keyword evidence="10" id="KW-1003">Cell membrane</keyword>
<dbReference type="EMBL" id="JAAGPU010000035">
    <property type="protein sequence ID" value="NEU06166.1"/>
    <property type="molecule type" value="Genomic_DNA"/>
</dbReference>
<dbReference type="GO" id="GO:0022900">
    <property type="term" value="P:electron transport chain"/>
    <property type="evidence" value="ECO:0007669"/>
    <property type="project" value="UniProtKB-UniRule"/>
</dbReference>
<evidence type="ECO:0000256" key="2">
    <source>
        <dbReference type="ARBA" id="ARBA00022553"/>
    </source>
</evidence>